<organism evidence="1 2">
    <name type="scientific">Acinetobacter guerrae</name>
    <dbReference type="NCBI Taxonomy" id="1843371"/>
    <lineage>
        <taxon>Bacteria</taxon>
        <taxon>Pseudomonadati</taxon>
        <taxon>Pseudomonadota</taxon>
        <taxon>Gammaproteobacteria</taxon>
        <taxon>Moraxellales</taxon>
        <taxon>Moraxellaceae</taxon>
        <taxon>Acinetobacter</taxon>
    </lineage>
</organism>
<protein>
    <submittedName>
        <fullName evidence="1">Uncharacterized protein</fullName>
    </submittedName>
</protein>
<sequence>MTSKDQIVTDQTLSPSEQLAQALLLEQVSYFKQQLTGAHSPEYLKHITHLIFNTSQYLTLGQVVSLEQLQDVVKRYALEMQLGAGLLEFIGEISQQIYLYMLQSTSIVNDLVSDQQFEIWLSKFLELDNVRIYLNQFLKSSPAIRQLCHFIATTILQNKLPALFTSFKLKSQLSEQNGAEWKRKLLNFSNIQQQRIEQKLEDYLAEFIQQQLSELSILTNEDLEILIRDIWDDVKEKTIYQYISQLKPIDIEEFFVLIYEYWKELRQSPLMQNLILHGVEVFYRFYEDETLQDLLFGVGLTELDIQTEALRFYPKAIQALDEQNLLEPLIFNLLKPFYLHSETLNVISKHLKST</sequence>
<accession>A0A3A8EY82</accession>
<proteinExistence type="predicted"/>
<dbReference type="Proteomes" id="UP000269001">
    <property type="component" value="Unassembled WGS sequence"/>
</dbReference>
<dbReference type="EMBL" id="RAXU01000004">
    <property type="protein sequence ID" value="RKG35024.1"/>
    <property type="molecule type" value="Genomic_DNA"/>
</dbReference>
<gene>
    <name evidence="1" type="ORF">D7V21_04335</name>
</gene>
<name>A0A3A8EY82_9GAMM</name>
<reference evidence="1 2" key="1">
    <citation type="submission" date="2018-09" db="EMBL/GenBank/DDBJ databases">
        <title>The draft genome of Acinetobacter spp. strains.</title>
        <authorList>
            <person name="Qin J."/>
            <person name="Feng Y."/>
            <person name="Zong Z."/>
        </authorList>
    </citation>
    <scope>NUCLEOTIDE SEQUENCE [LARGE SCALE GENOMIC DNA]</scope>
    <source>
        <strain evidence="1 2">WCHAc060096</strain>
    </source>
</reference>
<dbReference type="AlphaFoldDB" id="A0A3A8EY82"/>
<comment type="caution">
    <text evidence="1">The sequence shown here is derived from an EMBL/GenBank/DDBJ whole genome shotgun (WGS) entry which is preliminary data.</text>
</comment>
<keyword evidence="2" id="KW-1185">Reference proteome</keyword>
<evidence type="ECO:0000313" key="2">
    <source>
        <dbReference type="Proteomes" id="UP000269001"/>
    </source>
</evidence>
<evidence type="ECO:0000313" key="1">
    <source>
        <dbReference type="EMBL" id="RKG35024.1"/>
    </source>
</evidence>
<dbReference type="RefSeq" id="WP_120369313.1">
    <property type="nucleotide sequence ID" value="NZ_RAXU01000004.1"/>
</dbReference>